<accession>B8EIQ7</accession>
<dbReference type="Gene3D" id="3.40.1410.10">
    <property type="entry name" value="Chorismate lyase-like"/>
    <property type="match status" value="1"/>
</dbReference>
<protein>
    <recommendedName>
        <fullName evidence="4">Chorismate lyase</fullName>
    </recommendedName>
</protein>
<dbReference type="AlphaFoldDB" id="B8EIQ7"/>
<evidence type="ECO:0008006" key="4">
    <source>
        <dbReference type="Google" id="ProtNLM"/>
    </source>
</evidence>
<name>B8EIQ7_METSB</name>
<dbReference type="RefSeq" id="WP_012591943.1">
    <property type="nucleotide sequence ID" value="NC_011666.1"/>
</dbReference>
<keyword evidence="3" id="KW-1185">Reference proteome</keyword>
<evidence type="ECO:0000313" key="2">
    <source>
        <dbReference type="EMBL" id="ACK51874.1"/>
    </source>
</evidence>
<evidence type="ECO:0000313" key="3">
    <source>
        <dbReference type="Proteomes" id="UP000002257"/>
    </source>
</evidence>
<dbReference type="OrthoDB" id="7862147at2"/>
<feature type="region of interest" description="Disordered" evidence="1">
    <location>
        <begin position="64"/>
        <end position="83"/>
    </location>
</feature>
<dbReference type="STRING" id="395965.Msil_2963"/>
<dbReference type="SUPFAM" id="SSF64288">
    <property type="entry name" value="Chorismate lyase-like"/>
    <property type="match status" value="1"/>
</dbReference>
<gene>
    <name evidence="2" type="ordered locus">Msil_2963</name>
</gene>
<dbReference type="InterPro" id="IPR028978">
    <property type="entry name" value="Chorismate_lyase_/UTRA_dom_sf"/>
</dbReference>
<dbReference type="HOGENOM" id="CLU_105835_0_0_5"/>
<proteinExistence type="predicted"/>
<sequence>MPRRDSFGRSGTAAAEEDARAPAQLRLLPAEARARLQGFNAALLASHSATATLEQWRRGAAAGGPIRARRIAGPDKAPTREQRERLEVGRDEIVLYRRVELGCGGAVLSEAENWYVPSRLSPSIRALLEASDTPFGRAIIPLHPVRKTFAVEMFWPPAEDAQPAISAIPWRVLQHRALVHGPDGRPFSEVNEFYTREILALGEDELPQDKSTA</sequence>
<feature type="region of interest" description="Disordered" evidence="1">
    <location>
        <begin position="1"/>
        <end position="21"/>
    </location>
</feature>
<evidence type="ECO:0000256" key="1">
    <source>
        <dbReference type="SAM" id="MobiDB-lite"/>
    </source>
</evidence>
<reference evidence="2 3" key="1">
    <citation type="journal article" date="2010" name="J. Bacteriol.">
        <title>Complete genome sequence of the aerobic facultative methanotroph Methylocella silvestris BL2.</title>
        <authorList>
            <person name="Chen Y."/>
            <person name="Crombie A."/>
            <person name="Rahman M.T."/>
            <person name="Dedysh S.N."/>
            <person name="Liesack W."/>
            <person name="Stott M.B."/>
            <person name="Alam M."/>
            <person name="Theisen A.R."/>
            <person name="Murrell J.C."/>
            <person name="Dunfield P.F."/>
        </authorList>
    </citation>
    <scope>NUCLEOTIDE SEQUENCE [LARGE SCALE GENOMIC DNA]</scope>
    <source>
        <strain evidence="3">DSM 15510 / CIP 108128 / LMG 27833 / NCIMB 13906 / BL2</strain>
    </source>
</reference>
<dbReference type="EMBL" id="CP001280">
    <property type="protein sequence ID" value="ACK51874.1"/>
    <property type="molecule type" value="Genomic_DNA"/>
</dbReference>
<dbReference type="eggNOG" id="COG3161">
    <property type="taxonomic scope" value="Bacteria"/>
</dbReference>
<organism evidence="2 3">
    <name type="scientific">Methylocella silvestris (strain DSM 15510 / CIP 108128 / LMG 27833 / NCIMB 13906 / BL2)</name>
    <dbReference type="NCBI Taxonomy" id="395965"/>
    <lineage>
        <taxon>Bacteria</taxon>
        <taxon>Pseudomonadati</taxon>
        <taxon>Pseudomonadota</taxon>
        <taxon>Alphaproteobacteria</taxon>
        <taxon>Hyphomicrobiales</taxon>
        <taxon>Beijerinckiaceae</taxon>
        <taxon>Methylocella</taxon>
    </lineage>
</organism>
<dbReference type="Proteomes" id="UP000002257">
    <property type="component" value="Chromosome"/>
</dbReference>
<dbReference type="KEGG" id="msl:Msil_2963"/>